<dbReference type="EMBL" id="KN714676">
    <property type="protein sequence ID" value="KUI54880.1"/>
    <property type="molecule type" value="Genomic_DNA"/>
</dbReference>
<keyword evidence="4 5" id="KW-0443">Lipid metabolism</keyword>
<evidence type="ECO:0000259" key="8">
    <source>
        <dbReference type="PROSITE" id="PS51210"/>
    </source>
</evidence>
<evidence type="ECO:0000256" key="1">
    <source>
        <dbReference type="ARBA" id="ARBA00008780"/>
    </source>
</evidence>
<feature type="compositionally biased region" description="Basic and acidic residues" evidence="7">
    <location>
        <begin position="111"/>
        <end position="125"/>
    </location>
</feature>
<comment type="similarity">
    <text evidence="1 6">Belongs to the lysophospholipase family.</text>
</comment>
<dbReference type="GO" id="GO:0046475">
    <property type="term" value="P:glycerophospholipid catabolic process"/>
    <property type="evidence" value="ECO:0007669"/>
    <property type="project" value="TreeGrafter"/>
</dbReference>
<keyword evidence="2 5" id="KW-0378">Hydrolase</keyword>
<evidence type="ECO:0000256" key="3">
    <source>
        <dbReference type="ARBA" id="ARBA00022963"/>
    </source>
</evidence>
<feature type="region of interest" description="Disordered" evidence="7">
    <location>
        <begin position="97"/>
        <end position="130"/>
    </location>
</feature>
<dbReference type="GO" id="GO:0004623">
    <property type="term" value="F:phospholipase A2 activity"/>
    <property type="evidence" value="ECO:0007669"/>
    <property type="project" value="TreeGrafter"/>
</dbReference>
<reference evidence="10" key="1">
    <citation type="submission" date="2014-12" db="EMBL/GenBank/DDBJ databases">
        <title>Genome Sequence of Valsa Canker Pathogens Uncovers a Specific Adaption of Colonization on Woody Bark.</title>
        <authorList>
            <person name="Yin Z."/>
            <person name="Liu H."/>
            <person name="Gao X."/>
            <person name="Li Z."/>
            <person name="Song N."/>
            <person name="Ke X."/>
            <person name="Dai Q."/>
            <person name="Wu Y."/>
            <person name="Sun Y."/>
            <person name="Xu J.-R."/>
            <person name="Kang Z.K."/>
            <person name="Wang L."/>
            <person name="Huang L."/>
        </authorList>
    </citation>
    <scope>NUCLEOTIDE SEQUENCE [LARGE SCALE GENOMIC DNA]</scope>
    <source>
        <strain evidence="10">SXYL134</strain>
    </source>
</reference>
<dbReference type="InterPro" id="IPR002642">
    <property type="entry name" value="LysoPLipase_cat_dom"/>
</dbReference>
<gene>
    <name evidence="9" type="ORF">VP1G_02275</name>
</gene>
<evidence type="ECO:0000256" key="6">
    <source>
        <dbReference type="RuleBase" id="RU362103"/>
    </source>
</evidence>
<dbReference type="InterPro" id="IPR016035">
    <property type="entry name" value="Acyl_Trfase/lysoPLipase"/>
</dbReference>
<name>A0A194UT59_CYTMA</name>
<dbReference type="GO" id="GO:0004622">
    <property type="term" value="F:phosphatidylcholine lysophospholipase activity"/>
    <property type="evidence" value="ECO:0007669"/>
    <property type="project" value="UniProtKB-EC"/>
</dbReference>
<proteinExistence type="inferred from homology"/>
<dbReference type="SUPFAM" id="SSF52151">
    <property type="entry name" value="FabD/lysophospholipase-like"/>
    <property type="match status" value="1"/>
</dbReference>
<dbReference type="Pfam" id="PF01735">
    <property type="entry name" value="PLA2_B"/>
    <property type="match status" value="1"/>
</dbReference>
<evidence type="ECO:0000313" key="10">
    <source>
        <dbReference type="Proteomes" id="UP000078576"/>
    </source>
</evidence>
<dbReference type="Gene3D" id="3.40.1090.10">
    <property type="entry name" value="Cytosolic phospholipase A2 catalytic domain"/>
    <property type="match status" value="1"/>
</dbReference>
<dbReference type="AlphaFoldDB" id="A0A194UT59"/>
<evidence type="ECO:0000256" key="4">
    <source>
        <dbReference type="ARBA" id="ARBA00023098"/>
    </source>
</evidence>
<dbReference type="STRING" id="694573.A0A194UT59"/>
<keyword evidence="10" id="KW-1185">Reference proteome</keyword>
<dbReference type="EC" id="3.1.1.5" evidence="6"/>
<evidence type="ECO:0000313" key="9">
    <source>
        <dbReference type="EMBL" id="KUI54880.1"/>
    </source>
</evidence>
<organism evidence="9 10">
    <name type="scientific">Cytospora mali</name>
    <name type="common">Apple Valsa canker fungus</name>
    <name type="synonym">Valsa mali</name>
    <dbReference type="NCBI Taxonomy" id="578113"/>
    <lineage>
        <taxon>Eukaryota</taxon>
        <taxon>Fungi</taxon>
        <taxon>Dikarya</taxon>
        <taxon>Ascomycota</taxon>
        <taxon>Pezizomycotina</taxon>
        <taxon>Sordariomycetes</taxon>
        <taxon>Sordariomycetidae</taxon>
        <taxon>Diaporthales</taxon>
        <taxon>Cytosporaceae</taxon>
        <taxon>Cytospora</taxon>
    </lineage>
</organism>
<feature type="domain" description="PLA2c" evidence="8">
    <location>
        <begin position="208"/>
        <end position="833"/>
    </location>
</feature>
<dbReference type="SMART" id="SM00022">
    <property type="entry name" value="PLAc"/>
    <property type="match status" value="1"/>
</dbReference>
<dbReference type="Proteomes" id="UP000078576">
    <property type="component" value="Unassembled WGS sequence"/>
</dbReference>
<dbReference type="PROSITE" id="PS51210">
    <property type="entry name" value="PLA2C"/>
    <property type="match status" value="1"/>
</dbReference>
<dbReference type="PANTHER" id="PTHR10728:SF40">
    <property type="entry name" value="PATATIN FAMILY PROTEIN"/>
    <property type="match status" value="1"/>
</dbReference>
<protein>
    <recommendedName>
        <fullName evidence="6">Lysophospholipase</fullName>
        <ecNumber evidence="6">3.1.1.5</ecNumber>
    </recommendedName>
</protein>
<evidence type="ECO:0000256" key="5">
    <source>
        <dbReference type="PROSITE-ProRule" id="PRU00555"/>
    </source>
</evidence>
<accession>A0A194UT59</accession>
<dbReference type="OrthoDB" id="6121437at2759"/>
<evidence type="ECO:0000256" key="7">
    <source>
        <dbReference type="SAM" id="MobiDB-lite"/>
    </source>
</evidence>
<sequence>MRSPPPQITHARISAVAEAGRAWQSAHRRPTRLHQWTSKRATVLRQLTGHQHAQQIRHGFFSSKSNKRNPPHALPVAIVIGSLLIWTLYPSGAFQEFQPPPTQHVGNEDLSTAKDPKGEDTKENQAVESQEQGAWHNFTTSFQNFSIITDEEWRTVSDKLMDFLLPEWSKLIPGYIRKLQRELSMAPGSLADEIWQDAHDPELNPEIRYPATVRVSGELCDEEKEFLARRKKTTAMALAKYLGLEESDVHVDDVPTIAMCGSGGGLRALVAGTGSMIATEEDGLFDCITYTSGVSGSCWLQALYHSSFAQGNLSRVLDHLKARLGVHIAYPPVAFSDLASAPTNKYILSGLVEKLRGDPNASFGLVDVYGLLLAARLLVPKGELGVDPRDFKLSNQRQNIKYGQHPLPIYTAVRHEIPNAEIASGGGSGISERAKEEAAKEAWFQWFELTPYEFFCEEFAAGIPTWAIGRKFKNGKDQPPEEGFHLPEARMPLLLGIWGSAFCATLSHYYREIRPLAQSLTGFGTIDQMISGHNDDLSKVHPIDPAMIPNFTYGMGGELPRTTPTSVHENEYLQLMDAGMSNNLPVYPLLRPGRNVDIVIAFDASADVKTDNWLSVADGYARQRGVKGWPVGVGWPKVGESDTQVAKELSEAEANSAKDAESRLTEAKADQAARRLEAGVKEDIEGTHKFEKGEETSGELGYCTVWVGSTQERSAEPPPPSKALDDTTHFQLMEPHAGIAIIYLPFLKNDKVAGVDPGTSEYMSTWNFVYTPEEIDNAVALARANYDEGREQIRRTVRAVYERKKKMRLEREAGEKAERRRRNVQLGIDGKLGEGDHFS</sequence>
<comment type="catalytic activity">
    <reaction evidence="6">
        <text>a 1-acyl-sn-glycero-3-phosphocholine + H2O = sn-glycerol 3-phosphocholine + a fatty acid + H(+)</text>
        <dbReference type="Rhea" id="RHEA:15177"/>
        <dbReference type="ChEBI" id="CHEBI:15377"/>
        <dbReference type="ChEBI" id="CHEBI:15378"/>
        <dbReference type="ChEBI" id="CHEBI:16870"/>
        <dbReference type="ChEBI" id="CHEBI:28868"/>
        <dbReference type="ChEBI" id="CHEBI:58168"/>
        <dbReference type="EC" id="3.1.1.5"/>
    </reaction>
</comment>
<keyword evidence="3 5" id="KW-0442">Lipid degradation</keyword>
<dbReference type="CDD" id="cd00147">
    <property type="entry name" value="cPLA2_like"/>
    <property type="match status" value="1"/>
</dbReference>
<dbReference type="PANTHER" id="PTHR10728">
    <property type="entry name" value="CYTOSOLIC PHOSPHOLIPASE A2"/>
    <property type="match status" value="1"/>
</dbReference>
<dbReference type="GO" id="GO:0005829">
    <property type="term" value="C:cytosol"/>
    <property type="evidence" value="ECO:0007669"/>
    <property type="project" value="TreeGrafter"/>
</dbReference>
<evidence type="ECO:0000256" key="2">
    <source>
        <dbReference type="ARBA" id="ARBA00022801"/>
    </source>
</evidence>